<sequence>MSNNEPPPPPPPMTLPAPPPTAAAAPAAAPSAPPPPPPAAIAPTDTPSASSAPLPAPPLTTTPPTPSIGASSIAAVAPAVLGTAAAATSTHAAFAAAPAYASPPPVHHLAHAPTTLRITTLPAQLKRLAYIVSLVLGGSAVVAGIWSAFLLPLLHATFSARAALVAPQRERWRAIVDRLREIRVMDIFTDVVEDDEARSVVSVRSGAGGELVRARTRDSERKDAKDKDAGKDKDTGKDLALARTTAVPDSPRSASIHTAADALLDSEPGPAKLFGDVSPLSSALRDLASSLDATATTRTSLVSTLETYTGGLHREIFARGVGASSSNPWAGVPGAATGKVGLGTLGANLAKAGGGIGGGSSPHGHGHGHGHETSPMGLPAAKSEEWDAVRREVRAIKGMLLNRRNFTLPPRTPA</sequence>
<gene>
    <name evidence="3" type="ORF">EHS24_006526</name>
</gene>
<keyword evidence="4" id="KW-1185">Reference proteome</keyword>
<feature type="compositionally biased region" description="Pro residues" evidence="1">
    <location>
        <begin position="54"/>
        <end position="66"/>
    </location>
</feature>
<accession>A0A427Y1K2</accession>
<keyword evidence="2" id="KW-1133">Transmembrane helix</keyword>
<feature type="compositionally biased region" description="Low complexity" evidence="1">
    <location>
        <begin position="41"/>
        <end position="53"/>
    </location>
</feature>
<protein>
    <recommendedName>
        <fullName evidence="5">Peroxin-14</fullName>
    </recommendedName>
</protein>
<feature type="region of interest" description="Disordered" evidence="1">
    <location>
        <begin position="1"/>
        <end position="66"/>
    </location>
</feature>
<feature type="compositionally biased region" description="Pro residues" evidence="1">
    <location>
        <begin position="31"/>
        <end position="40"/>
    </location>
</feature>
<organism evidence="3 4">
    <name type="scientific">Apiotrichum porosum</name>
    <dbReference type="NCBI Taxonomy" id="105984"/>
    <lineage>
        <taxon>Eukaryota</taxon>
        <taxon>Fungi</taxon>
        <taxon>Dikarya</taxon>
        <taxon>Basidiomycota</taxon>
        <taxon>Agaricomycotina</taxon>
        <taxon>Tremellomycetes</taxon>
        <taxon>Trichosporonales</taxon>
        <taxon>Trichosporonaceae</taxon>
        <taxon>Apiotrichum</taxon>
    </lineage>
</organism>
<evidence type="ECO:0008006" key="5">
    <source>
        <dbReference type="Google" id="ProtNLM"/>
    </source>
</evidence>
<dbReference type="RefSeq" id="XP_028478409.1">
    <property type="nucleotide sequence ID" value="XM_028621957.1"/>
</dbReference>
<evidence type="ECO:0000256" key="1">
    <source>
        <dbReference type="SAM" id="MobiDB-lite"/>
    </source>
</evidence>
<dbReference type="AlphaFoldDB" id="A0A427Y1K2"/>
<evidence type="ECO:0000256" key="2">
    <source>
        <dbReference type="SAM" id="Phobius"/>
    </source>
</evidence>
<comment type="caution">
    <text evidence="3">The sequence shown here is derived from an EMBL/GenBank/DDBJ whole genome shotgun (WGS) entry which is preliminary data.</text>
</comment>
<dbReference type="STRING" id="105984.A0A427Y1K2"/>
<reference evidence="3 4" key="1">
    <citation type="submission" date="2018-11" db="EMBL/GenBank/DDBJ databases">
        <title>Genome sequence of Apiotrichum porosum DSM 27194.</title>
        <authorList>
            <person name="Aliyu H."/>
            <person name="Gorte O."/>
            <person name="Ochsenreither K."/>
        </authorList>
    </citation>
    <scope>NUCLEOTIDE SEQUENCE [LARGE SCALE GENOMIC DNA]</scope>
    <source>
        <strain evidence="3 4">DSM 27194</strain>
    </source>
</reference>
<feature type="compositionally biased region" description="Basic and acidic residues" evidence="1">
    <location>
        <begin position="212"/>
        <end position="237"/>
    </location>
</feature>
<feature type="transmembrane region" description="Helical" evidence="2">
    <location>
        <begin position="128"/>
        <end position="154"/>
    </location>
</feature>
<evidence type="ECO:0000313" key="4">
    <source>
        <dbReference type="Proteomes" id="UP000279236"/>
    </source>
</evidence>
<dbReference type="EMBL" id="RSCE01000003">
    <property type="protein sequence ID" value="RSH84961.1"/>
    <property type="molecule type" value="Genomic_DNA"/>
</dbReference>
<evidence type="ECO:0000313" key="3">
    <source>
        <dbReference type="EMBL" id="RSH84961.1"/>
    </source>
</evidence>
<dbReference type="Proteomes" id="UP000279236">
    <property type="component" value="Unassembled WGS sequence"/>
</dbReference>
<keyword evidence="2" id="KW-0472">Membrane</keyword>
<feature type="compositionally biased region" description="Pro residues" evidence="1">
    <location>
        <begin position="1"/>
        <end position="21"/>
    </location>
</feature>
<feature type="region of interest" description="Disordered" evidence="1">
    <location>
        <begin position="211"/>
        <end position="237"/>
    </location>
</feature>
<dbReference type="OrthoDB" id="441517at2759"/>
<dbReference type="GeneID" id="39591069"/>
<name>A0A427Y1K2_9TREE</name>
<keyword evidence="2" id="KW-0812">Transmembrane</keyword>
<proteinExistence type="predicted"/>
<feature type="region of interest" description="Disordered" evidence="1">
    <location>
        <begin position="354"/>
        <end position="378"/>
    </location>
</feature>